<reference evidence="1 2" key="1">
    <citation type="journal article" date="2019" name="Int. J. Syst. Evol. Microbiol.">
        <title>Anaerobacillus alkaliphilus sp. nov., a novel alkaliphilic and moderately halophilic bacterium.</title>
        <authorList>
            <person name="Borsodi A.K."/>
            <person name="Aszalos J.M."/>
            <person name="Bihari P."/>
            <person name="Nagy I."/>
            <person name="Schumann P."/>
            <person name="Sproer C."/>
            <person name="Kovacs A.L."/>
            <person name="Boka K."/>
            <person name="Dobosy P."/>
            <person name="Ovari M."/>
            <person name="Szili-Kovacs T."/>
            <person name="Toth E."/>
        </authorList>
    </citation>
    <scope>NUCLEOTIDE SEQUENCE [LARGE SCALE GENOMIC DNA]</scope>
    <source>
        <strain evidence="1 2">B16-10</strain>
    </source>
</reference>
<accession>A0A4Q0VRJ8</accession>
<evidence type="ECO:0000313" key="2">
    <source>
        <dbReference type="Proteomes" id="UP000290649"/>
    </source>
</evidence>
<sequence length="18" mass="1962">MDPRGSSSIKCAIISSYF</sequence>
<proteinExistence type="predicted"/>
<dbReference type="AlphaFoldDB" id="A0A4Q0VRJ8"/>
<comment type="caution">
    <text evidence="1">The sequence shown here is derived from an EMBL/GenBank/DDBJ whole genome shotgun (WGS) entry which is preliminary data.</text>
</comment>
<dbReference type="Proteomes" id="UP000290649">
    <property type="component" value="Unassembled WGS sequence"/>
</dbReference>
<keyword evidence="2" id="KW-1185">Reference proteome</keyword>
<gene>
    <name evidence="1" type="ORF">DS745_13055</name>
</gene>
<name>A0A4Q0VRJ8_9BACI</name>
<evidence type="ECO:0000313" key="1">
    <source>
        <dbReference type="EMBL" id="RXJ00014.1"/>
    </source>
</evidence>
<dbReference type="EMBL" id="QOUX01000042">
    <property type="protein sequence ID" value="RXJ00014.1"/>
    <property type="molecule type" value="Genomic_DNA"/>
</dbReference>
<organism evidence="1 2">
    <name type="scientific">Anaerobacillus alkaliphilus</name>
    <dbReference type="NCBI Taxonomy" id="1548597"/>
    <lineage>
        <taxon>Bacteria</taxon>
        <taxon>Bacillati</taxon>
        <taxon>Bacillota</taxon>
        <taxon>Bacilli</taxon>
        <taxon>Bacillales</taxon>
        <taxon>Bacillaceae</taxon>
        <taxon>Anaerobacillus</taxon>
    </lineage>
</organism>
<dbReference type="NCBIfam" id="TIGR01053">
    <property type="entry name" value="LSD1"/>
    <property type="match status" value="1"/>
</dbReference>
<protein>
    <submittedName>
        <fullName evidence="1">Uncharacterized protein</fullName>
    </submittedName>
</protein>